<dbReference type="PRINTS" id="PR00455">
    <property type="entry name" value="HTHTETR"/>
</dbReference>
<dbReference type="InterPro" id="IPR050109">
    <property type="entry name" value="HTH-type_TetR-like_transc_reg"/>
</dbReference>
<dbReference type="InterPro" id="IPR009057">
    <property type="entry name" value="Homeodomain-like_sf"/>
</dbReference>
<protein>
    <submittedName>
        <fullName evidence="4">TetR/AcrR family transcriptional regulator</fullName>
    </submittedName>
</protein>
<organism evidence="4 5">
    <name type="scientific">Microbacterium foliorum</name>
    <dbReference type="NCBI Taxonomy" id="104336"/>
    <lineage>
        <taxon>Bacteria</taxon>
        <taxon>Bacillati</taxon>
        <taxon>Actinomycetota</taxon>
        <taxon>Actinomycetes</taxon>
        <taxon>Micrococcales</taxon>
        <taxon>Microbacteriaceae</taxon>
        <taxon>Microbacterium</taxon>
    </lineage>
</organism>
<dbReference type="InterPro" id="IPR001647">
    <property type="entry name" value="HTH_TetR"/>
</dbReference>
<accession>A0A4Y5YML1</accession>
<feature type="DNA-binding region" description="H-T-H motif" evidence="2">
    <location>
        <begin position="33"/>
        <end position="52"/>
    </location>
</feature>
<dbReference type="PROSITE" id="PS50977">
    <property type="entry name" value="HTH_TETR_2"/>
    <property type="match status" value="1"/>
</dbReference>
<dbReference type="AlphaFoldDB" id="A0A4Y5YML1"/>
<gene>
    <name evidence="4" type="ORF">FIV50_03960</name>
</gene>
<evidence type="ECO:0000313" key="5">
    <source>
        <dbReference type="Proteomes" id="UP000316125"/>
    </source>
</evidence>
<proteinExistence type="predicted"/>
<dbReference type="Gene3D" id="1.10.357.10">
    <property type="entry name" value="Tetracycline Repressor, domain 2"/>
    <property type="match status" value="1"/>
</dbReference>
<dbReference type="EMBL" id="CP041040">
    <property type="protein sequence ID" value="QDE34017.1"/>
    <property type="molecule type" value="Genomic_DNA"/>
</dbReference>
<dbReference type="PANTHER" id="PTHR30055:SF241">
    <property type="entry name" value="TRANSCRIPTIONAL REGULATORY PROTEIN"/>
    <property type="match status" value="1"/>
</dbReference>
<name>A0A4Y5YML1_9MICO</name>
<dbReference type="Pfam" id="PF00440">
    <property type="entry name" value="TetR_N"/>
    <property type="match status" value="1"/>
</dbReference>
<evidence type="ECO:0000256" key="2">
    <source>
        <dbReference type="PROSITE-ProRule" id="PRU00335"/>
    </source>
</evidence>
<feature type="domain" description="HTH tetR-type" evidence="3">
    <location>
        <begin position="10"/>
        <end position="70"/>
    </location>
</feature>
<dbReference type="SUPFAM" id="SSF46689">
    <property type="entry name" value="Homeodomain-like"/>
    <property type="match status" value="1"/>
</dbReference>
<dbReference type="OrthoDB" id="7252896at2"/>
<keyword evidence="1 2" id="KW-0238">DNA-binding</keyword>
<dbReference type="GO" id="GO:0003700">
    <property type="term" value="F:DNA-binding transcription factor activity"/>
    <property type="evidence" value="ECO:0007669"/>
    <property type="project" value="TreeGrafter"/>
</dbReference>
<evidence type="ECO:0000259" key="3">
    <source>
        <dbReference type="PROSITE" id="PS50977"/>
    </source>
</evidence>
<dbReference type="RefSeq" id="WP_140036297.1">
    <property type="nucleotide sequence ID" value="NZ_CP041040.1"/>
</dbReference>
<dbReference type="GO" id="GO:0000976">
    <property type="term" value="F:transcription cis-regulatory region binding"/>
    <property type="evidence" value="ECO:0007669"/>
    <property type="project" value="TreeGrafter"/>
</dbReference>
<dbReference type="InterPro" id="IPR036271">
    <property type="entry name" value="Tet_transcr_reg_TetR-rel_C_sf"/>
</dbReference>
<dbReference type="SUPFAM" id="SSF48498">
    <property type="entry name" value="Tetracyclin repressor-like, C-terminal domain"/>
    <property type="match status" value="1"/>
</dbReference>
<sequence length="207" mass="22413">MTTPATRSRENTRARLLDAAAQVFAEVGLDGASVEAVCDRAGFTRGAFYSNFESKDELFLMLAGSVGEQRVNGVRARVAEIAAEGGLSEGCDPVELVQRIMDAGGDDRLGVMLMSEIRIRALRDHQFGAAYLVQEREMVSSIAVIITDIVSVSSLEMKVPAEDAARMLMILWEGMTVRGAMAGQDSDQLRRSGSEELGRLVQLLLAE</sequence>
<evidence type="ECO:0000313" key="4">
    <source>
        <dbReference type="EMBL" id="QDE34017.1"/>
    </source>
</evidence>
<reference evidence="4 5" key="1">
    <citation type="submission" date="2019-06" db="EMBL/GenBank/DDBJ databases">
        <title>Complete genome of Microbacterium foliorum M2.</title>
        <authorList>
            <person name="Cao G."/>
        </authorList>
    </citation>
    <scope>NUCLEOTIDE SEQUENCE [LARGE SCALE GENOMIC DNA]</scope>
    <source>
        <strain evidence="4 5">M2</strain>
    </source>
</reference>
<dbReference type="Proteomes" id="UP000316125">
    <property type="component" value="Chromosome"/>
</dbReference>
<evidence type="ECO:0000256" key="1">
    <source>
        <dbReference type="ARBA" id="ARBA00023125"/>
    </source>
</evidence>
<dbReference type="PANTHER" id="PTHR30055">
    <property type="entry name" value="HTH-TYPE TRANSCRIPTIONAL REGULATOR RUTR"/>
    <property type="match status" value="1"/>
</dbReference>